<feature type="compositionally biased region" description="Basic and acidic residues" evidence="2">
    <location>
        <begin position="152"/>
        <end position="173"/>
    </location>
</feature>
<evidence type="ECO:0000259" key="4">
    <source>
        <dbReference type="PROSITE" id="PS51031"/>
    </source>
</evidence>
<dbReference type="GO" id="GO:0005667">
    <property type="term" value="C:transcription regulator complex"/>
    <property type="evidence" value="ECO:0007669"/>
    <property type="project" value="TreeGrafter"/>
</dbReference>
<feature type="compositionally biased region" description="Pro residues" evidence="2">
    <location>
        <begin position="332"/>
        <end position="344"/>
    </location>
</feature>
<protein>
    <submittedName>
        <fullName evidence="6">Uncharacterized protein LOC115629259 isoform X1</fullName>
    </submittedName>
</protein>
<dbReference type="GO" id="GO:0006357">
    <property type="term" value="P:regulation of transcription by RNA polymerase II"/>
    <property type="evidence" value="ECO:0007669"/>
    <property type="project" value="TreeGrafter"/>
</dbReference>
<reference evidence="6" key="1">
    <citation type="submission" date="2025-08" db="UniProtKB">
        <authorList>
            <consortium name="RefSeq"/>
        </authorList>
    </citation>
    <scope>IDENTIFICATION</scope>
    <source>
        <strain evidence="6">11010-0011.00</strain>
        <tissue evidence="6">Whole body</tissue>
    </source>
</reference>
<accession>A0A6J2U0W1</accession>
<dbReference type="PANTHER" id="PTHR12243:SF60">
    <property type="entry name" value="SI:CH211-15D5.12-RELATED"/>
    <property type="match status" value="1"/>
</dbReference>
<name>A0A6J2U0W1_DROLE</name>
<dbReference type="Pfam" id="PF10545">
    <property type="entry name" value="MADF_DNA_bdg"/>
    <property type="match status" value="1"/>
</dbReference>
<dbReference type="InterPro" id="IPR006578">
    <property type="entry name" value="MADF-dom"/>
</dbReference>
<dbReference type="InterPro" id="IPR039353">
    <property type="entry name" value="TF_Adf1"/>
</dbReference>
<dbReference type="RefSeq" id="XP_030381540.1">
    <property type="nucleotide sequence ID" value="XM_030525680.1"/>
</dbReference>
<dbReference type="GeneID" id="115629259"/>
<dbReference type="PROSITE" id="PS51031">
    <property type="entry name" value="BESS"/>
    <property type="match status" value="1"/>
</dbReference>
<feature type="domain" description="MADF" evidence="3">
    <location>
        <begin position="12"/>
        <end position="98"/>
    </location>
</feature>
<feature type="region of interest" description="Disordered" evidence="2">
    <location>
        <begin position="152"/>
        <end position="180"/>
    </location>
</feature>
<evidence type="ECO:0000313" key="6">
    <source>
        <dbReference type="RefSeq" id="XP_030381540.1"/>
    </source>
</evidence>
<dbReference type="OrthoDB" id="6147983at2759"/>
<comment type="subcellular location">
    <subcellularLocation>
        <location evidence="1">Nucleus</location>
    </subcellularLocation>
</comment>
<gene>
    <name evidence="6" type="primary">LOC115629259</name>
</gene>
<dbReference type="GO" id="GO:0003677">
    <property type="term" value="F:DNA binding"/>
    <property type="evidence" value="ECO:0007669"/>
    <property type="project" value="InterPro"/>
</dbReference>
<organism evidence="5 6">
    <name type="scientific">Drosophila lebanonensis</name>
    <name type="common">Fruit fly</name>
    <name type="synonym">Scaptodrosophila lebanonensis</name>
    <dbReference type="NCBI Taxonomy" id="7225"/>
    <lineage>
        <taxon>Eukaryota</taxon>
        <taxon>Metazoa</taxon>
        <taxon>Ecdysozoa</taxon>
        <taxon>Arthropoda</taxon>
        <taxon>Hexapoda</taxon>
        <taxon>Insecta</taxon>
        <taxon>Pterygota</taxon>
        <taxon>Neoptera</taxon>
        <taxon>Endopterygota</taxon>
        <taxon>Diptera</taxon>
        <taxon>Brachycera</taxon>
        <taxon>Muscomorpha</taxon>
        <taxon>Ephydroidea</taxon>
        <taxon>Drosophilidae</taxon>
        <taxon>Scaptodrosophila</taxon>
    </lineage>
</organism>
<keyword evidence="5" id="KW-1185">Reference proteome</keyword>
<sequence length="386" mass="42070">MARKDDPVFNVKFVQLVESQACLWNTTHPGYSKKEEVQKAWQHVGNEIKDTVRNCRERWRTIRSSFLRSLKLARTQTGRGKRKYYLSKYLQFLIPYTKSRACLRQVGNNNPNGMVLRKPSTSTAAASFMANAAALTTQPMTRINHVNLMEHRREGDGGDDDNTKDSKASKGGDCEDSGAGIAEAGLPLDVQVSLQEEESVAPVSSPTATTCIPLRLHAIKIEQQPSSGNGNLIATQLQQHQHQHQHHPQSLITLPVSMAHALRSNMDWADLAEWLKSNSHGLAGSGGGTGGAGSGSNNVTLPPNHYAHLHNMNGRVATPPPAASTPTTAPAPALPTPPPPPPAPDADYSFLISLHPYLKEMSGKQNRRFRQKVVGLIDTVLDNADV</sequence>
<dbReference type="Pfam" id="PF02944">
    <property type="entry name" value="BESS"/>
    <property type="match status" value="1"/>
</dbReference>
<feature type="compositionally biased region" description="Gly residues" evidence="2">
    <location>
        <begin position="285"/>
        <end position="294"/>
    </location>
</feature>
<feature type="region of interest" description="Disordered" evidence="2">
    <location>
        <begin position="285"/>
        <end position="304"/>
    </location>
</feature>
<dbReference type="InterPro" id="IPR004210">
    <property type="entry name" value="BESS_motif"/>
</dbReference>
<evidence type="ECO:0000256" key="1">
    <source>
        <dbReference type="PROSITE-ProRule" id="PRU00371"/>
    </source>
</evidence>
<dbReference type="AlphaFoldDB" id="A0A6J2U0W1"/>
<evidence type="ECO:0000259" key="3">
    <source>
        <dbReference type="PROSITE" id="PS51029"/>
    </source>
</evidence>
<proteinExistence type="predicted"/>
<dbReference type="PROSITE" id="PS51029">
    <property type="entry name" value="MADF"/>
    <property type="match status" value="1"/>
</dbReference>
<dbReference type="SMART" id="SM00595">
    <property type="entry name" value="MADF"/>
    <property type="match status" value="1"/>
</dbReference>
<dbReference type="PANTHER" id="PTHR12243">
    <property type="entry name" value="MADF DOMAIN TRANSCRIPTION FACTOR"/>
    <property type="match status" value="1"/>
</dbReference>
<evidence type="ECO:0000313" key="5">
    <source>
        <dbReference type="Proteomes" id="UP000504634"/>
    </source>
</evidence>
<dbReference type="Proteomes" id="UP000504634">
    <property type="component" value="Unplaced"/>
</dbReference>
<feature type="region of interest" description="Disordered" evidence="2">
    <location>
        <begin position="313"/>
        <end position="346"/>
    </location>
</feature>
<feature type="domain" description="BESS" evidence="4">
    <location>
        <begin position="344"/>
        <end position="383"/>
    </location>
</feature>
<keyword evidence="1" id="KW-0539">Nucleus</keyword>
<evidence type="ECO:0000256" key="2">
    <source>
        <dbReference type="SAM" id="MobiDB-lite"/>
    </source>
</evidence>
<dbReference type="GO" id="GO:0005634">
    <property type="term" value="C:nucleus"/>
    <property type="evidence" value="ECO:0007669"/>
    <property type="project" value="UniProtKB-SubCell"/>
</dbReference>